<dbReference type="AlphaFoldDB" id="A0A8T7MA28"/>
<evidence type="ECO:0000313" key="2">
    <source>
        <dbReference type="EMBL" id="NWJ48985.1"/>
    </source>
</evidence>
<dbReference type="InterPro" id="IPR051207">
    <property type="entry name" value="ComplexI_NDUFA9_subunit"/>
</dbReference>
<evidence type="ECO:0000313" key="4">
    <source>
        <dbReference type="Proteomes" id="UP000521676"/>
    </source>
</evidence>
<dbReference type="PANTHER" id="PTHR12126:SF16">
    <property type="entry name" value="MIOREX COMPLEX COMPONENT 2"/>
    <property type="match status" value="1"/>
</dbReference>
<feature type="domain" description="NAD-dependent epimerase/dehydratase" evidence="1">
    <location>
        <begin position="5"/>
        <end position="116"/>
    </location>
</feature>
<gene>
    <name evidence="2" type="ORF">HXX08_24250</name>
    <name evidence="3" type="ORF">OZ401_004536</name>
</gene>
<accession>A0A8T7MA28</accession>
<proteinExistence type="predicted"/>
<protein>
    <submittedName>
        <fullName evidence="2">NAD-dependent epimerase/dehydratase family protein</fullName>
    </submittedName>
</protein>
<dbReference type="Proteomes" id="UP001431572">
    <property type="component" value="Chromosome 2"/>
</dbReference>
<name>A0A8T7MA28_9CHLR</name>
<dbReference type="InterPro" id="IPR001509">
    <property type="entry name" value="Epimerase_deHydtase"/>
</dbReference>
<sequence>MQEKILVTGANGFIGSEICRLGVLMGHKVVGVARKGRGSLKEGWADKVEWVKADVLKPEDWVENLQGCKAVIHCVSIIIENGKDSTYQRVNIGTAEVVAREAEKAGVAKVIYLSVNSQVSLLPAFYDSKRKAEAALKGHSYQLAILRPGLVYGERRAPTILAGNALKAFGSLPLIGKTMRQNNPLSVWQVATAALVSAFDDGVEGTLNVETIEKLAQRKLRNFAAK</sequence>
<dbReference type="Gene3D" id="3.40.50.720">
    <property type="entry name" value="NAD(P)-binding Rossmann-like Domain"/>
    <property type="match status" value="1"/>
</dbReference>
<dbReference type="Pfam" id="PF01370">
    <property type="entry name" value="Epimerase"/>
    <property type="match status" value="1"/>
</dbReference>
<dbReference type="GO" id="GO:0044877">
    <property type="term" value="F:protein-containing complex binding"/>
    <property type="evidence" value="ECO:0007669"/>
    <property type="project" value="TreeGrafter"/>
</dbReference>
<keyword evidence="5" id="KW-1185">Reference proteome</keyword>
<dbReference type="RefSeq" id="WP_341470819.1">
    <property type="nucleotide sequence ID" value="NZ_CP128400.1"/>
</dbReference>
<dbReference type="Proteomes" id="UP000521676">
    <property type="component" value="Unassembled WGS sequence"/>
</dbReference>
<dbReference type="SUPFAM" id="SSF51735">
    <property type="entry name" value="NAD(P)-binding Rossmann-fold domains"/>
    <property type="match status" value="1"/>
</dbReference>
<evidence type="ECO:0000313" key="5">
    <source>
        <dbReference type="Proteomes" id="UP001431572"/>
    </source>
</evidence>
<dbReference type="EMBL" id="JACATZ010000003">
    <property type="protein sequence ID" value="NWJ48985.1"/>
    <property type="molecule type" value="Genomic_DNA"/>
</dbReference>
<dbReference type="InterPro" id="IPR036291">
    <property type="entry name" value="NAD(P)-bd_dom_sf"/>
</dbReference>
<reference evidence="3" key="2">
    <citation type="journal article" date="2024" name="Nature">
        <title>Anoxygenic phototroph of the Chloroflexota uses a type I reaction centre.</title>
        <authorList>
            <person name="Tsuji J.M."/>
            <person name="Shaw N.A."/>
            <person name="Nagashima S."/>
            <person name="Venkiteswaran J.J."/>
            <person name="Schiff S.L."/>
            <person name="Watanabe T."/>
            <person name="Fukui M."/>
            <person name="Hanada S."/>
            <person name="Tank M."/>
            <person name="Neufeld J.D."/>
        </authorList>
    </citation>
    <scope>NUCLEOTIDE SEQUENCE</scope>
    <source>
        <strain evidence="3">L227-S17</strain>
    </source>
</reference>
<evidence type="ECO:0000259" key="1">
    <source>
        <dbReference type="Pfam" id="PF01370"/>
    </source>
</evidence>
<dbReference type="EMBL" id="CP128400">
    <property type="protein sequence ID" value="WJW68914.1"/>
    <property type="molecule type" value="Genomic_DNA"/>
</dbReference>
<evidence type="ECO:0000313" key="3">
    <source>
        <dbReference type="EMBL" id="WJW68914.1"/>
    </source>
</evidence>
<reference evidence="2 4" key="1">
    <citation type="submission" date="2020-06" db="EMBL/GenBank/DDBJ databases">
        <title>Anoxygenic phototrophic Chloroflexota member uses a Type I reaction center.</title>
        <authorList>
            <person name="Tsuji J.M."/>
            <person name="Shaw N.A."/>
            <person name="Nagashima S."/>
            <person name="Venkiteswaran J."/>
            <person name="Schiff S.L."/>
            <person name="Hanada S."/>
            <person name="Tank M."/>
            <person name="Neufeld J.D."/>
        </authorList>
    </citation>
    <scope>NUCLEOTIDE SEQUENCE [LARGE SCALE GENOMIC DNA]</scope>
    <source>
        <strain evidence="2">L227-S17</strain>
    </source>
</reference>
<organism evidence="2 4">
    <name type="scientific">Candidatus Chlorohelix allophototropha</name>
    <dbReference type="NCBI Taxonomy" id="3003348"/>
    <lineage>
        <taxon>Bacteria</taxon>
        <taxon>Bacillati</taxon>
        <taxon>Chloroflexota</taxon>
        <taxon>Chloroflexia</taxon>
        <taxon>Candidatus Chloroheliales</taxon>
        <taxon>Candidatus Chloroheliaceae</taxon>
        <taxon>Candidatus Chlorohelix</taxon>
    </lineage>
</organism>
<dbReference type="PANTHER" id="PTHR12126">
    <property type="entry name" value="NADH-UBIQUINONE OXIDOREDUCTASE 39 KDA SUBUNIT-RELATED"/>
    <property type="match status" value="1"/>
</dbReference>